<keyword evidence="2" id="KW-1185">Reference proteome</keyword>
<dbReference type="InterPro" id="IPR002736">
    <property type="entry name" value="CitG"/>
</dbReference>
<proteinExistence type="predicted"/>
<dbReference type="Gene3D" id="1.10.4200.10">
    <property type="entry name" value="Triphosphoribosyl-dephospho-CoA protein"/>
    <property type="match status" value="1"/>
</dbReference>
<dbReference type="Proteomes" id="UP001524499">
    <property type="component" value="Unassembled WGS sequence"/>
</dbReference>
<organism evidence="1 2">
    <name type="scientific">Methylomonas subterranea</name>
    <dbReference type="NCBI Taxonomy" id="2952225"/>
    <lineage>
        <taxon>Bacteria</taxon>
        <taxon>Pseudomonadati</taxon>
        <taxon>Pseudomonadota</taxon>
        <taxon>Gammaproteobacteria</taxon>
        <taxon>Methylococcales</taxon>
        <taxon>Methylococcaceae</taxon>
        <taxon>Methylomonas</taxon>
    </lineage>
</organism>
<comment type="caution">
    <text evidence="1">The sequence shown here is derived from an EMBL/GenBank/DDBJ whole genome shotgun (WGS) entry which is preliminary data.</text>
</comment>
<reference evidence="1 2" key="1">
    <citation type="submission" date="2022-07" db="EMBL/GenBank/DDBJ databases">
        <title>Methylomonas rivi sp. nov., Methylomonas rosea sp. nov., Methylomonas aureus sp. nov. and Methylomonas subterranea sp. nov., four novel methanotrophs isolated from a freshwater creek and the deep terrestrial subsurface.</title>
        <authorList>
            <person name="Abin C."/>
            <person name="Sankaranarayanan K."/>
            <person name="Garner C."/>
            <person name="Sindelar R."/>
            <person name="Kotary K."/>
            <person name="Garner R."/>
            <person name="Barclay S."/>
            <person name="Lawson P."/>
            <person name="Krumholz L."/>
        </authorList>
    </citation>
    <scope>NUCLEOTIDE SEQUENCE [LARGE SCALE GENOMIC DNA]</scope>
    <source>
        <strain evidence="1 2">SURF-2</strain>
    </source>
</reference>
<evidence type="ECO:0000313" key="1">
    <source>
        <dbReference type="EMBL" id="MCQ8105694.1"/>
    </source>
</evidence>
<dbReference type="PANTHER" id="PTHR42280">
    <property type="entry name" value="CITG FAMILY PROTEIN"/>
    <property type="match status" value="1"/>
</dbReference>
<dbReference type="Pfam" id="PF01874">
    <property type="entry name" value="CitG"/>
    <property type="match status" value="1"/>
</dbReference>
<dbReference type="PANTHER" id="PTHR42280:SF1">
    <property type="entry name" value="CITG FAMILY PROTEIN"/>
    <property type="match status" value="1"/>
</dbReference>
<sequence>MIARQALAEAYLLACETELQAFKPGNVSVYSDGHDMTVADFRLSAEVSAVPITDPAYSLGEKIYYAVQSTREAVACNTNLGIILLCAPLLQAAQSSKRPADLRQALAAVLNSTTEQDADWVFRAIALASPGGLGESERHDVRGRATVTLSRAMELAADRDRIALQYTSCFKDIFDFTVLAYNRAFVLSGDSGWAALTVFAEMLARYPDSHIERKYGKQYSEWIAAEMALLCKAMETANKPDEVLPMLYRIDESFKANKINPGTTADITVATVLVVLLEQLFRQTDV</sequence>
<dbReference type="RefSeq" id="WP_256603711.1">
    <property type="nucleotide sequence ID" value="NZ_JANIBJ010000035.1"/>
</dbReference>
<accession>A0ABT1TLR2</accession>
<protein>
    <submittedName>
        <fullName evidence="1">Triphosphoribosyl-dephospho-CoA synthase</fullName>
    </submittedName>
</protein>
<name>A0ABT1TLR2_9GAMM</name>
<dbReference type="EMBL" id="JANIBJ010000035">
    <property type="protein sequence ID" value="MCQ8105694.1"/>
    <property type="molecule type" value="Genomic_DNA"/>
</dbReference>
<evidence type="ECO:0000313" key="2">
    <source>
        <dbReference type="Proteomes" id="UP001524499"/>
    </source>
</evidence>
<gene>
    <name evidence="1" type="ORF">NP590_16400</name>
</gene>